<evidence type="ECO:0000256" key="1">
    <source>
        <dbReference type="ARBA" id="ARBA00008331"/>
    </source>
</evidence>
<evidence type="ECO:0000313" key="9">
    <source>
        <dbReference type="EMBL" id="THF59078.1"/>
    </source>
</evidence>
<dbReference type="NCBIfam" id="NF009828">
    <property type="entry name" value="PRK13303.1-3"/>
    <property type="match status" value="1"/>
</dbReference>
<comment type="catalytic activity">
    <reaction evidence="6">
        <text>L-aspartate + NAD(+) + H2O = oxaloacetate + NH4(+) + NADH + H(+)</text>
        <dbReference type="Rhea" id="RHEA:11788"/>
        <dbReference type="ChEBI" id="CHEBI:15377"/>
        <dbReference type="ChEBI" id="CHEBI:15378"/>
        <dbReference type="ChEBI" id="CHEBI:16452"/>
        <dbReference type="ChEBI" id="CHEBI:28938"/>
        <dbReference type="ChEBI" id="CHEBI:29991"/>
        <dbReference type="ChEBI" id="CHEBI:57540"/>
        <dbReference type="ChEBI" id="CHEBI:57945"/>
        <dbReference type="EC" id="1.4.1.21"/>
    </reaction>
</comment>
<dbReference type="SUPFAM" id="SSF55347">
    <property type="entry name" value="Glyceraldehyde-3-phosphate dehydrogenase-like, C-terminal domain"/>
    <property type="match status" value="1"/>
</dbReference>
<sequence length="275" mass="28976">MSASDRQGGRRLRLGFVGWGAIATRVAQLLAERQAPVDIIAIAVRDADRARPDLPTGARLISEPGELAGLGLDMVIEAAGRPSVPVWGEAALRHARRFAVSSTSAFCDEALLARLVEVARENGSQIVIPPGALGGMDALTAASAVRIDEVVHFIVKPPRAWKGTAAETLLDLDALAEPKTFFAGTAREAADAFPQNANVAVISALAGIGLDSTRVELVADPAASRNSHRLSASGAFGRMEMLFENEPLKTNPKSSELTALNLVRLVENQVAPLAH</sequence>
<feature type="binding site" evidence="6">
    <location>
        <position position="198"/>
    </location>
    <ligand>
        <name>NAD(+)</name>
        <dbReference type="ChEBI" id="CHEBI:57540"/>
    </ligand>
</feature>
<keyword evidence="10" id="KW-1185">Reference proteome</keyword>
<dbReference type="PANTHER" id="PTHR31873">
    <property type="entry name" value="L-ASPARTATE DEHYDROGENASE-RELATED"/>
    <property type="match status" value="1"/>
</dbReference>
<evidence type="ECO:0000256" key="3">
    <source>
        <dbReference type="ARBA" id="ARBA00022857"/>
    </source>
</evidence>
<dbReference type="RefSeq" id="WP_136354788.1">
    <property type="nucleotide sequence ID" value="NZ_SSNY01000002.1"/>
</dbReference>
<evidence type="ECO:0000256" key="2">
    <source>
        <dbReference type="ARBA" id="ARBA00022642"/>
    </source>
</evidence>
<dbReference type="EMBL" id="SSNY01000002">
    <property type="protein sequence ID" value="THF59078.1"/>
    <property type="molecule type" value="Genomic_DNA"/>
</dbReference>
<keyword evidence="2 6" id="KW-0662">Pyridine nucleotide biosynthesis</keyword>
<evidence type="ECO:0000259" key="7">
    <source>
        <dbReference type="Pfam" id="PF01958"/>
    </source>
</evidence>
<feature type="domain" description="Aspartate dehydrogenase" evidence="7">
    <location>
        <begin position="176"/>
        <end position="262"/>
    </location>
</feature>
<dbReference type="SUPFAM" id="SSF51735">
    <property type="entry name" value="NAD(P)-binding Rossmann-fold domains"/>
    <property type="match status" value="1"/>
</dbReference>
<evidence type="ECO:0000256" key="5">
    <source>
        <dbReference type="ARBA" id="ARBA00023027"/>
    </source>
</evidence>
<feature type="binding site" evidence="6">
    <location>
        <position position="132"/>
    </location>
    <ligand>
        <name>NAD(+)</name>
        <dbReference type="ChEBI" id="CHEBI:57540"/>
    </ligand>
</feature>
<dbReference type="Gene3D" id="3.40.50.720">
    <property type="entry name" value="NAD(P)-binding Rossmann-like Domain"/>
    <property type="match status" value="1"/>
</dbReference>
<comment type="pathway">
    <text evidence="6">Cofactor biosynthesis; NAD(+) biosynthesis; iminoaspartate from L-aspartate (dehydrogenase route): step 1/1.</text>
</comment>
<comment type="caution">
    <text evidence="9">The sequence shown here is derived from an EMBL/GenBank/DDBJ whole genome shotgun (WGS) entry which is preliminary data.</text>
</comment>
<comment type="function">
    <text evidence="6">Specifically catalyzes the NAD or NADP-dependent dehydrogenation of L-aspartate to iminoaspartate.</text>
</comment>
<dbReference type="Pfam" id="PF03447">
    <property type="entry name" value="NAD_binding_3"/>
    <property type="match status" value="1"/>
</dbReference>
<feature type="domain" description="Aspartate/homoserine dehydrogenase NAD-binding" evidence="8">
    <location>
        <begin position="18"/>
        <end position="129"/>
    </location>
</feature>
<dbReference type="InterPro" id="IPR011182">
    <property type="entry name" value="L-Asp_DH"/>
</dbReference>
<evidence type="ECO:0000259" key="8">
    <source>
        <dbReference type="Pfam" id="PF03447"/>
    </source>
</evidence>
<evidence type="ECO:0000256" key="4">
    <source>
        <dbReference type="ARBA" id="ARBA00023002"/>
    </source>
</evidence>
<organism evidence="9 10">
    <name type="scientific">Ollibium composti</name>
    <dbReference type="NCBI Taxonomy" id="2675109"/>
    <lineage>
        <taxon>Bacteria</taxon>
        <taxon>Pseudomonadati</taxon>
        <taxon>Pseudomonadota</taxon>
        <taxon>Alphaproteobacteria</taxon>
        <taxon>Hyphomicrobiales</taxon>
        <taxon>Phyllobacteriaceae</taxon>
        <taxon>Ollibium</taxon>
    </lineage>
</organism>
<comment type="similarity">
    <text evidence="1 6">Belongs to the L-aspartate dehydrogenase family.</text>
</comment>
<evidence type="ECO:0000256" key="6">
    <source>
        <dbReference type="HAMAP-Rule" id="MF_01265"/>
    </source>
</evidence>
<comment type="catalytic activity">
    <reaction evidence="6">
        <text>L-aspartate + NADP(+) + H2O = oxaloacetate + NH4(+) + NADPH + H(+)</text>
        <dbReference type="Rhea" id="RHEA:11784"/>
        <dbReference type="ChEBI" id="CHEBI:15377"/>
        <dbReference type="ChEBI" id="CHEBI:15378"/>
        <dbReference type="ChEBI" id="CHEBI:16452"/>
        <dbReference type="ChEBI" id="CHEBI:28938"/>
        <dbReference type="ChEBI" id="CHEBI:29991"/>
        <dbReference type="ChEBI" id="CHEBI:57783"/>
        <dbReference type="ChEBI" id="CHEBI:58349"/>
        <dbReference type="EC" id="1.4.1.21"/>
    </reaction>
</comment>
<protein>
    <recommendedName>
        <fullName evidence="6">L-aspartate dehydrogenase</fullName>
        <ecNumber evidence="6">1.4.1.21</ecNumber>
    </recommendedName>
</protein>
<feature type="active site" evidence="6">
    <location>
        <position position="228"/>
    </location>
</feature>
<dbReference type="Proteomes" id="UP000306441">
    <property type="component" value="Unassembled WGS sequence"/>
</dbReference>
<keyword evidence="3 6" id="KW-0521">NADP</keyword>
<dbReference type="Pfam" id="PF01958">
    <property type="entry name" value="Asp_DH_C"/>
    <property type="match status" value="1"/>
</dbReference>
<gene>
    <name evidence="6" type="primary">nadX</name>
    <name evidence="9" type="ORF">E6C48_05375</name>
</gene>
<proteinExistence type="inferred from homology"/>
<dbReference type="HAMAP" id="MF_01265">
    <property type="entry name" value="NadX"/>
    <property type="match status" value="1"/>
</dbReference>
<name>A0ABY2QBL2_9HYPH</name>
<dbReference type="InterPro" id="IPR002811">
    <property type="entry name" value="Asp_DH"/>
</dbReference>
<keyword evidence="4 6" id="KW-0560">Oxidoreductase</keyword>
<dbReference type="EC" id="1.4.1.21" evidence="6"/>
<dbReference type="InterPro" id="IPR005106">
    <property type="entry name" value="Asp/hSer_DH_NAD-bd"/>
</dbReference>
<keyword evidence="5 6" id="KW-0520">NAD</keyword>
<dbReference type="Gene3D" id="3.30.360.10">
    <property type="entry name" value="Dihydrodipicolinate Reductase, domain 2"/>
    <property type="match status" value="1"/>
</dbReference>
<dbReference type="InterPro" id="IPR036291">
    <property type="entry name" value="NAD(P)-bd_dom_sf"/>
</dbReference>
<comment type="miscellaneous">
    <text evidence="6">The iminoaspartate product is unstable in aqueous solution and can decompose to oxaloacetate and ammonia.</text>
</comment>
<dbReference type="InterPro" id="IPR020626">
    <property type="entry name" value="Asp_DH_prok"/>
</dbReference>
<dbReference type="PIRSF" id="PIRSF005227">
    <property type="entry name" value="Asp_dh_NAD_syn"/>
    <property type="match status" value="1"/>
</dbReference>
<evidence type="ECO:0000313" key="10">
    <source>
        <dbReference type="Proteomes" id="UP000306441"/>
    </source>
</evidence>
<accession>A0ABY2QBL2</accession>
<dbReference type="GO" id="GO:0033735">
    <property type="term" value="F:aspartate dehydrogenase [NAD(P)+] activity"/>
    <property type="evidence" value="ECO:0007669"/>
    <property type="project" value="UniProtKB-EC"/>
</dbReference>
<reference evidence="9 10" key="1">
    <citation type="submission" date="2019-04" db="EMBL/GenBank/DDBJ databases">
        <title>Mesorhizobium composti sp. nov., isolated from compost.</title>
        <authorList>
            <person name="Lin S.-Y."/>
            <person name="Hameed A."/>
            <person name="Hsieh Y.-T."/>
            <person name="Young C.-C."/>
        </authorList>
    </citation>
    <scope>NUCLEOTIDE SEQUENCE [LARGE SCALE GENOMIC DNA]</scope>
    <source>
        <strain evidence="9 10">CC-YTH430</strain>
    </source>
</reference>
<dbReference type="PANTHER" id="PTHR31873:SF6">
    <property type="entry name" value="ASPARTATE DEHYDROGENASE DOMAIN-CONTAINING PROTEIN"/>
    <property type="match status" value="1"/>
</dbReference>